<reference evidence="2 3" key="1">
    <citation type="submission" date="2018-09" db="EMBL/GenBank/DDBJ databases">
        <title>Genomic investigation of the strawberry pathogen Phytophthora fragariae indicates pathogenicity is determined by transcriptional variation in three key races.</title>
        <authorList>
            <person name="Adams T.M."/>
            <person name="Armitage A.D."/>
            <person name="Sobczyk M.K."/>
            <person name="Bates H.J."/>
            <person name="Dunwell J.M."/>
            <person name="Nellist C.F."/>
            <person name="Harrison R.J."/>
        </authorList>
    </citation>
    <scope>NUCLEOTIDE SEQUENCE [LARGE SCALE GENOMIC DNA]</scope>
    <source>
        <strain evidence="2 3">ONT-3</strain>
    </source>
</reference>
<protein>
    <recommendedName>
        <fullName evidence="4">Secreted protein</fullName>
    </recommendedName>
</protein>
<organism evidence="2 3">
    <name type="scientific">Phytophthora fragariae</name>
    <dbReference type="NCBI Taxonomy" id="53985"/>
    <lineage>
        <taxon>Eukaryota</taxon>
        <taxon>Sar</taxon>
        <taxon>Stramenopiles</taxon>
        <taxon>Oomycota</taxon>
        <taxon>Peronosporomycetes</taxon>
        <taxon>Peronosporales</taxon>
        <taxon>Peronosporaceae</taxon>
        <taxon>Phytophthora</taxon>
    </lineage>
</organism>
<feature type="signal peptide" evidence="1">
    <location>
        <begin position="1"/>
        <end position="21"/>
    </location>
</feature>
<evidence type="ECO:0000313" key="3">
    <source>
        <dbReference type="Proteomes" id="UP000488956"/>
    </source>
</evidence>
<evidence type="ECO:0008006" key="4">
    <source>
        <dbReference type="Google" id="ProtNLM"/>
    </source>
</evidence>
<dbReference type="Proteomes" id="UP000488956">
    <property type="component" value="Unassembled WGS sequence"/>
</dbReference>
<evidence type="ECO:0000256" key="1">
    <source>
        <dbReference type="SAM" id="SignalP"/>
    </source>
</evidence>
<accession>A0A6G0JNE3</accession>
<comment type="caution">
    <text evidence="2">The sequence shown here is derived from an EMBL/GenBank/DDBJ whole genome shotgun (WGS) entry which is preliminary data.</text>
</comment>
<gene>
    <name evidence="2" type="ORF">PF010_g29601</name>
</gene>
<dbReference type="EMBL" id="QXFX01005025">
    <property type="protein sequence ID" value="KAE9061985.1"/>
    <property type="molecule type" value="Genomic_DNA"/>
</dbReference>
<sequence length="83" mass="9188">MRRQSLPLRGLVFILSFLVSSFSPLPRPGLVFSSPRSLPSPSWFCGSYGGVTYSRCAFPASSACAKSWAFRRHSRAKCPAFQQ</sequence>
<dbReference type="AlphaFoldDB" id="A0A6G0JNE3"/>
<proteinExistence type="predicted"/>
<feature type="chain" id="PRO_5026355655" description="Secreted protein" evidence="1">
    <location>
        <begin position="22"/>
        <end position="83"/>
    </location>
</feature>
<name>A0A6G0JNE3_9STRA</name>
<keyword evidence="1" id="KW-0732">Signal</keyword>
<evidence type="ECO:0000313" key="2">
    <source>
        <dbReference type="EMBL" id="KAE9061985.1"/>
    </source>
</evidence>